<dbReference type="eggNOG" id="ENOG502THT8">
    <property type="taxonomic scope" value="Eukaryota"/>
</dbReference>
<dbReference type="Pfam" id="PF12078">
    <property type="entry name" value="DUF3557"/>
    <property type="match status" value="1"/>
</dbReference>
<dbReference type="EMBL" id="HE600960">
    <property type="protein sequence ID" value="CAP27334.1"/>
    <property type="molecule type" value="Genomic_DNA"/>
</dbReference>
<dbReference type="GeneID" id="8574149"/>
<keyword evidence="2" id="KW-1185">Reference proteome</keyword>
<sequence>MEPFDYIKCVLENLSLRKREQINYLIPNLRKSNSLIPFSFESVTIDNEFMRIDDREWNILNVYEQVEVENRGELSTDVVTIPNLSSIRFRAENYSFIQTVPENPPEVFKKLVDDYLRSGTRIRYLEIYSFPQCLENKDAETYKLYVDELQLERTDYDEFKKFLPIIGSQVRKVNVKYRESTKEILKEPLIINCLELSIKCAINHQENLEDLLLSLRNMKISIVSWNFDKANIKDLAAKWKDIQKPIGSIFTVTIKDYDYILDVFDVLKQDLEAVPSKVKSFGNTFFSNSITISIEEKSEILVYGGPRTTEHSSLLWSLNMEVVPHGTIIYK</sequence>
<dbReference type="PANTHER" id="PTHR31379">
    <property type="entry name" value="F-BOX C PROTEIN-RELATED-RELATED"/>
    <property type="match status" value="1"/>
</dbReference>
<dbReference type="KEGG" id="cbr:CBG_07010"/>
<dbReference type="PANTHER" id="PTHR31379:SF3">
    <property type="entry name" value="F-BOX C PROTEIN-RELATED"/>
    <property type="match status" value="1"/>
</dbReference>
<name>A8X3X4_CAEBR</name>
<evidence type="ECO:0000313" key="2">
    <source>
        <dbReference type="Proteomes" id="UP000008549"/>
    </source>
</evidence>
<protein>
    <submittedName>
        <fullName evidence="1">Protein CBG07010</fullName>
    </submittedName>
</protein>
<dbReference type="RefSeq" id="XP_002632151.1">
    <property type="nucleotide sequence ID" value="XM_002632105.1"/>
</dbReference>
<dbReference type="InterPro" id="IPR021942">
    <property type="entry name" value="DUF3557"/>
</dbReference>
<accession>A8X3X4</accession>
<reference evidence="1 2" key="1">
    <citation type="journal article" date="2003" name="PLoS Biol.">
        <title>The genome sequence of Caenorhabditis briggsae: a platform for comparative genomics.</title>
        <authorList>
            <person name="Stein L.D."/>
            <person name="Bao Z."/>
            <person name="Blasiar D."/>
            <person name="Blumenthal T."/>
            <person name="Brent M.R."/>
            <person name="Chen N."/>
            <person name="Chinwalla A."/>
            <person name="Clarke L."/>
            <person name="Clee C."/>
            <person name="Coghlan A."/>
            <person name="Coulson A."/>
            <person name="D'Eustachio P."/>
            <person name="Fitch D.H."/>
            <person name="Fulton L.A."/>
            <person name="Fulton R.E."/>
            <person name="Griffiths-Jones S."/>
            <person name="Harris T.W."/>
            <person name="Hillier L.W."/>
            <person name="Kamath R."/>
            <person name="Kuwabara P.E."/>
            <person name="Mardis E.R."/>
            <person name="Marra M.A."/>
            <person name="Miner T.L."/>
            <person name="Minx P."/>
            <person name="Mullikin J.C."/>
            <person name="Plumb R.W."/>
            <person name="Rogers J."/>
            <person name="Schein J.E."/>
            <person name="Sohrmann M."/>
            <person name="Spieth J."/>
            <person name="Stajich J.E."/>
            <person name="Wei C."/>
            <person name="Willey D."/>
            <person name="Wilson R.K."/>
            <person name="Durbin R."/>
            <person name="Waterston R.H."/>
        </authorList>
    </citation>
    <scope>NUCLEOTIDE SEQUENCE [LARGE SCALE GENOMIC DNA]</scope>
    <source>
        <strain evidence="1 2">AF16</strain>
    </source>
</reference>
<evidence type="ECO:0000313" key="3">
    <source>
        <dbReference type="WormBase" id="CBG07010"/>
    </source>
</evidence>
<organism evidence="1 2">
    <name type="scientific">Caenorhabditis briggsae</name>
    <dbReference type="NCBI Taxonomy" id="6238"/>
    <lineage>
        <taxon>Eukaryota</taxon>
        <taxon>Metazoa</taxon>
        <taxon>Ecdysozoa</taxon>
        <taxon>Nematoda</taxon>
        <taxon>Chromadorea</taxon>
        <taxon>Rhabditida</taxon>
        <taxon>Rhabditina</taxon>
        <taxon>Rhabditomorpha</taxon>
        <taxon>Rhabditoidea</taxon>
        <taxon>Rhabditidae</taxon>
        <taxon>Peloderinae</taxon>
        <taxon>Caenorhabditis</taxon>
    </lineage>
</organism>
<proteinExistence type="predicted"/>
<dbReference type="OMA" id="GTRIRYL"/>
<dbReference type="Proteomes" id="UP000008549">
    <property type="component" value="Unassembled WGS sequence"/>
</dbReference>
<dbReference type="HOGENOM" id="CLU_070168_0_0_1"/>
<gene>
    <name evidence="1 3" type="ORF">CBG07010</name>
    <name evidence="1" type="ORF">CBG_07010</name>
</gene>
<dbReference type="InParanoid" id="A8X3X4"/>
<dbReference type="CTD" id="8574149"/>
<dbReference type="AlphaFoldDB" id="A8X3X4"/>
<dbReference type="WormBase" id="CBG07010">
    <property type="protein sequence ID" value="CBP15845"/>
    <property type="gene ID" value="WBGene00029185"/>
</dbReference>
<reference evidence="1 2" key="2">
    <citation type="journal article" date="2011" name="PLoS Genet.">
        <title>Caenorhabditis briggsae recombinant inbred line genotypes reveal inter-strain incompatibility and the evolution of recombination.</title>
        <authorList>
            <person name="Ross J.A."/>
            <person name="Koboldt D.C."/>
            <person name="Staisch J.E."/>
            <person name="Chamberlin H.M."/>
            <person name="Gupta B.P."/>
            <person name="Miller R.D."/>
            <person name="Baird S.E."/>
            <person name="Haag E.S."/>
        </authorList>
    </citation>
    <scope>NUCLEOTIDE SEQUENCE [LARGE SCALE GENOMIC DNA]</scope>
    <source>
        <strain evidence="1 2">AF16</strain>
    </source>
</reference>
<evidence type="ECO:0000313" key="1">
    <source>
        <dbReference type="EMBL" id="CAP27334.1"/>
    </source>
</evidence>